<name>A0ACC1HG45_9FUNG</name>
<dbReference type="Proteomes" id="UP001145114">
    <property type="component" value="Unassembled WGS sequence"/>
</dbReference>
<protein>
    <submittedName>
        <fullName evidence="1">Uncharacterized protein</fullName>
    </submittedName>
</protein>
<reference evidence="1" key="1">
    <citation type="submission" date="2022-06" db="EMBL/GenBank/DDBJ databases">
        <title>Phylogenomic reconstructions and comparative analyses of Kickxellomycotina fungi.</title>
        <authorList>
            <person name="Reynolds N.K."/>
            <person name="Stajich J.E."/>
            <person name="Barry K."/>
            <person name="Grigoriev I.V."/>
            <person name="Crous P."/>
            <person name="Smith M.E."/>
        </authorList>
    </citation>
    <scope>NUCLEOTIDE SEQUENCE</scope>
    <source>
        <strain evidence="1">RSA 2271</strain>
    </source>
</reference>
<sequence>MRIFKFIFTKRNWAQDKAIFEHHMDVVAKSEYPTLLLIFPEGTTISKASLEKRVEFAQKTGLKEPTNVLFPRPTGLHHCLTSLHSGTITHIYDVTIGYQGLKKGQIPEIEYGLVNMFAWGIYPRQVHMHIRRFEVKNIPLDKPEFDQWLRERFYEKDRLMDTFYETGRFVALSPMVTDDGKRKARPRFGDESTVGEIVDVRAKAVPLELLVIWAVLALGAWWLVLPFMYNRVFSSLACVVF</sequence>
<organism evidence="1 2">
    <name type="scientific">Spiromyces aspiralis</name>
    <dbReference type="NCBI Taxonomy" id="68401"/>
    <lineage>
        <taxon>Eukaryota</taxon>
        <taxon>Fungi</taxon>
        <taxon>Fungi incertae sedis</taxon>
        <taxon>Zoopagomycota</taxon>
        <taxon>Kickxellomycotina</taxon>
        <taxon>Kickxellomycetes</taxon>
        <taxon>Kickxellales</taxon>
        <taxon>Kickxellaceae</taxon>
        <taxon>Spiromyces</taxon>
    </lineage>
</organism>
<evidence type="ECO:0000313" key="1">
    <source>
        <dbReference type="EMBL" id="KAJ1674335.1"/>
    </source>
</evidence>
<dbReference type="EMBL" id="JAMZIH010006054">
    <property type="protein sequence ID" value="KAJ1674335.1"/>
    <property type="molecule type" value="Genomic_DNA"/>
</dbReference>
<proteinExistence type="predicted"/>
<evidence type="ECO:0000313" key="2">
    <source>
        <dbReference type="Proteomes" id="UP001145114"/>
    </source>
</evidence>
<keyword evidence="2" id="KW-1185">Reference proteome</keyword>
<accession>A0ACC1HG45</accession>
<comment type="caution">
    <text evidence="1">The sequence shown here is derived from an EMBL/GenBank/DDBJ whole genome shotgun (WGS) entry which is preliminary data.</text>
</comment>
<gene>
    <name evidence="1" type="ORF">EV182_003488</name>
</gene>